<dbReference type="InterPro" id="IPR001394">
    <property type="entry name" value="Peptidase_C19_UCH"/>
</dbReference>
<dbReference type="PANTHER" id="PTHR24006">
    <property type="entry name" value="UBIQUITIN CARBOXYL-TERMINAL HYDROLASE"/>
    <property type="match status" value="1"/>
</dbReference>
<dbReference type="InterPro" id="IPR038765">
    <property type="entry name" value="Papain-like_cys_pep_sf"/>
</dbReference>
<feature type="domain" description="USP" evidence="1">
    <location>
        <begin position="126"/>
        <end position="441"/>
    </location>
</feature>
<dbReference type="PANTHER" id="PTHR24006:SF937">
    <property type="entry name" value="UBIQUITIN CARBOXYL-TERMINAL HYDROLASE"/>
    <property type="match status" value="1"/>
</dbReference>
<accession>A0A2K9V8K4</accession>
<reference evidence="2" key="1">
    <citation type="submission" date="2018-01" db="EMBL/GenBank/DDBJ databases">
        <title>Draft genome sequence of Bandra megavirus.</title>
        <authorList>
            <person name="Chatterjee A."/>
            <person name="Yadav R."/>
            <person name="Kondabagil K."/>
        </authorList>
    </citation>
    <scope>NUCLEOTIDE SEQUENCE</scope>
    <source>
        <strain evidence="2">KK-1</strain>
    </source>
</reference>
<keyword evidence="2" id="KW-0378">Hydrolase</keyword>
<evidence type="ECO:0000259" key="1">
    <source>
        <dbReference type="PROSITE" id="PS50235"/>
    </source>
</evidence>
<dbReference type="GO" id="GO:0016579">
    <property type="term" value="P:protein deubiquitination"/>
    <property type="evidence" value="ECO:0007669"/>
    <property type="project" value="InterPro"/>
</dbReference>
<dbReference type="EMBL" id="MG779349">
    <property type="protein sequence ID" value="AUV58557.1"/>
    <property type="molecule type" value="Genomic_DNA"/>
</dbReference>
<dbReference type="InterPro" id="IPR028889">
    <property type="entry name" value="USP"/>
</dbReference>
<evidence type="ECO:0000313" key="2">
    <source>
        <dbReference type="EMBL" id="AUV58557.1"/>
    </source>
</evidence>
<dbReference type="InterPro" id="IPR050164">
    <property type="entry name" value="Peptidase_C19"/>
</dbReference>
<proteinExistence type="predicted"/>
<dbReference type="CDD" id="cd02257">
    <property type="entry name" value="Peptidase_C19"/>
    <property type="match status" value="1"/>
</dbReference>
<protein>
    <submittedName>
        <fullName evidence="2">Ubiquitin carboxyl-terminal hydrolase</fullName>
    </submittedName>
</protein>
<dbReference type="SUPFAM" id="SSF54001">
    <property type="entry name" value="Cysteine proteinases"/>
    <property type="match status" value="1"/>
</dbReference>
<sequence>MCINTKNETSPIYPIKPIIITSTPVISTIPKPIIIPAKIKLQTIPILDASGKIPIANQMWNGTEYVRITNKANFINITTTTDINLSKYVSKFVKPIINNIVNMTINAGFDITKAMSLYNFNVENARALANFGNSCYFGVSMQLLFVMHDLRMMIVNNTDFLQPNFPTPINVTKSSMITAYNNIKDLLIEMNISPKTTPVTIFSNYKFVKQNIFDIPSVTLVEEDAEEFISFFTSRLRNEIRDLFLMKGVREYYRAGDGQLMSSTPYEFSFNFINFDIIKTNLNATLEQTLYQLHNETDLIEGSESLHNTITGDYEIGYAHYRVNTLPQYLLIRLEMVDPNTNIKQKNNIQINTTLTLTTNSGQSITYLAMAMIMHRGNTIDTGHYTALIFDNAYSGNLEYIFYDDQISTKYNIPSSTKIMPSNLYIKNITDAPYVIMYADITKLQ</sequence>
<name>A0A2K9V8K4_9VIRU</name>
<organism evidence="2">
    <name type="scientific">Bandra megavirus</name>
    <dbReference type="NCBI Taxonomy" id="2071566"/>
    <lineage>
        <taxon>Viruses</taxon>
        <taxon>Varidnaviria</taxon>
        <taxon>Bamfordvirae</taxon>
        <taxon>Nucleocytoviricota</taxon>
        <taxon>Megaviricetes</taxon>
        <taxon>Imitervirales</taxon>
        <taxon>Mimiviridae</taxon>
        <taxon>Megamimivirinae</taxon>
        <taxon>Megavirus</taxon>
    </lineage>
</organism>
<dbReference type="PROSITE" id="PS50235">
    <property type="entry name" value="USP_3"/>
    <property type="match status" value="1"/>
</dbReference>
<dbReference type="Pfam" id="PF00443">
    <property type="entry name" value="UCH"/>
    <property type="match status" value="1"/>
</dbReference>
<dbReference type="Gene3D" id="3.90.70.10">
    <property type="entry name" value="Cysteine proteinases"/>
    <property type="match status" value="1"/>
</dbReference>
<dbReference type="GO" id="GO:0004843">
    <property type="term" value="F:cysteine-type deubiquitinase activity"/>
    <property type="evidence" value="ECO:0007669"/>
    <property type="project" value="InterPro"/>
</dbReference>